<name>A0A4V2Z029_9FLAO</name>
<evidence type="ECO:0000259" key="1">
    <source>
        <dbReference type="PROSITE" id="PS50853"/>
    </source>
</evidence>
<dbReference type="EMBL" id="SMFK01000001">
    <property type="protein sequence ID" value="TDD99387.1"/>
    <property type="molecule type" value="Genomic_DNA"/>
</dbReference>
<dbReference type="PROSITE" id="PS50853">
    <property type="entry name" value="FN3"/>
    <property type="match status" value="2"/>
</dbReference>
<dbReference type="RefSeq" id="WP_132000527.1">
    <property type="nucleotide sequence ID" value="NZ_SMFK01000001.1"/>
</dbReference>
<sequence>MKKTIINNVKILFTTLISILLLYSCTEEFDYGKSENAVKTLEFSDVLQTTAMVSGKVITDNGASLSSRGICYSINNNPTISGTKTPDTQSTLGSFTCALINLAPSTTYFARAYATNGYGTAYGNEISFTTQAATIPIISSTTAVGFITQTTAVAGGTITNSGASNVTSRGVCFSKTNTIPTITDTKTNDGTGIGQYSSSLTNLTPNTLYYIRAYATNGVGTAYGDVKSFTTTSATIPVVSITTTATFITQTTAISGGNVTSESGATVTSRGVCWSNTTTSPTILNSKTVDGTGLGTFTSSLTGLSANTTYYVRAYATNSVGTAYGPAISVRTLSATIPTGVTTNTISSITQTTATSGGNISNDGGASVTSRGVCWSNITSSPTITNSKTVDGSGIGSFTSSLSGLTANTTYYVRAYATNSAGTSYGSVISFTTLSATIPTGISTTSISSISQNTASSGGTITGDGGASITSHGVCWSSSTSSPTIFNSTTDNGSGIGSFTSSLTGLTANTTYYVRAYSTNSVGTAYGNTISFITLPNLSVGQSYQGGIIAYIFVSGDSGYIAGQTHGLIATTSNQSAGAQWGCSGTSITGTSTTLGTGLANTSAIIGSCSTTTIAAALCNNLSSGGYTDWYLPSYTDLTKLYLNQTTIGGFSAVSYWSSSQASSTTAYSINFSTGTGNSSSSKSALMYVRAIRKF</sequence>
<evidence type="ECO:0000313" key="3">
    <source>
        <dbReference type="Proteomes" id="UP000295479"/>
    </source>
</evidence>
<reference evidence="2 3" key="1">
    <citation type="submission" date="2019-03" db="EMBL/GenBank/DDBJ databases">
        <title>Flavobacterium AR-3-4 sp. nov. isolated from arctic soil.</title>
        <authorList>
            <person name="Chaudhary D.K."/>
        </authorList>
    </citation>
    <scope>NUCLEOTIDE SEQUENCE [LARGE SCALE GENOMIC DNA]</scope>
    <source>
        <strain evidence="2 3">AR-3-4</strain>
    </source>
</reference>
<protein>
    <submittedName>
        <fullName evidence="2">DUF1566 domain-containing protein</fullName>
    </submittedName>
</protein>
<accession>A0A4V2Z029</accession>
<gene>
    <name evidence="2" type="ORF">E0F76_01285</name>
</gene>
<evidence type="ECO:0000313" key="2">
    <source>
        <dbReference type="EMBL" id="TDD99387.1"/>
    </source>
</evidence>
<proteinExistence type="predicted"/>
<dbReference type="InterPro" id="IPR003961">
    <property type="entry name" value="FN3_dom"/>
</dbReference>
<comment type="caution">
    <text evidence="2">The sequence shown here is derived from an EMBL/GenBank/DDBJ whole genome shotgun (WGS) entry which is preliminary data.</text>
</comment>
<feature type="domain" description="Fibronectin type-III" evidence="1">
    <location>
        <begin position="438"/>
        <end position="537"/>
    </location>
</feature>
<dbReference type="SUPFAM" id="SSF49265">
    <property type="entry name" value="Fibronectin type III"/>
    <property type="match status" value="2"/>
</dbReference>
<feature type="domain" description="Fibronectin type-III" evidence="1">
    <location>
        <begin position="337"/>
        <end position="436"/>
    </location>
</feature>
<dbReference type="OrthoDB" id="9765957at2"/>
<organism evidence="2 3">
    <name type="scientific">Flavobacterium cellulosilyticum</name>
    <dbReference type="NCBI Taxonomy" id="2541731"/>
    <lineage>
        <taxon>Bacteria</taxon>
        <taxon>Pseudomonadati</taxon>
        <taxon>Bacteroidota</taxon>
        <taxon>Flavobacteriia</taxon>
        <taxon>Flavobacteriales</taxon>
        <taxon>Flavobacteriaceae</taxon>
        <taxon>Flavobacterium</taxon>
    </lineage>
</organism>
<dbReference type="InterPro" id="IPR036116">
    <property type="entry name" value="FN3_sf"/>
</dbReference>
<keyword evidence="3" id="KW-1185">Reference proteome</keyword>
<dbReference type="PROSITE" id="PS51257">
    <property type="entry name" value="PROKAR_LIPOPROTEIN"/>
    <property type="match status" value="1"/>
</dbReference>
<dbReference type="AlphaFoldDB" id="A0A4V2Z029"/>
<dbReference type="Proteomes" id="UP000295479">
    <property type="component" value="Unassembled WGS sequence"/>
</dbReference>